<sequence>MRGKHPAIYILSNKTNIVLYTGVTTDLNGRTWKHNNVAGNSFTSKYNVNKLVYYEFFDTMEQAIAREKQIKGGSRV</sequence>
<comment type="caution">
    <text evidence="3">The sequence shown here is derived from an EMBL/GenBank/DDBJ whole genome shotgun (WGS) entry which is preliminary data.</text>
</comment>
<feature type="domain" description="GIY-YIG" evidence="2">
    <location>
        <begin position="4"/>
        <end position="76"/>
    </location>
</feature>
<evidence type="ECO:0000313" key="4">
    <source>
        <dbReference type="Proteomes" id="UP000699691"/>
    </source>
</evidence>
<evidence type="ECO:0000256" key="1">
    <source>
        <dbReference type="ARBA" id="ARBA00007435"/>
    </source>
</evidence>
<reference evidence="3" key="2">
    <citation type="journal article" date="2021" name="Microbiome">
        <title>Successional dynamics and alternative stable states in a saline activated sludge microbial community over 9 years.</title>
        <authorList>
            <person name="Wang Y."/>
            <person name="Ye J."/>
            <person name="Ju F."/>
            <person name="Liu L."/>
            <person name="Boyd J.A."/>
            <person name="Deng Y."/>
            <person name="Parks D.H."/>
            <person name="Jiang X."/>
            <person name="Yin X."/>
            <person name="Woodcroft B.J."/>
            <person name="Tyson G.W."/>
            <person name="Hugenholtz P."/>
            <person name="Polz M.F."/>
            <person name="Zhang T."/>
        </authorList>
    </citation>
    <scope>NUCLEOTIDE SEQUENCE</scope>
    <source>
        <strain evidence="3">HKST-UBA02</strain>
    </source>
</reference>
<gene>
    <name evidence="3" type="ORF">KC573_03440</name>
</gene>
<name>A0A955LX95_UNCKA</name>
<reference evidence="3" key="1">
    <citation type="submission" date="2020-04" db="EMBL/GenBank/DDBJ databases">
        <authorList>
            <person name="Zhang T."/>
        </authorList>
    </citation>
    <scope>NUCLEOTIDE SEQUENCE</scope>
    <source>
        <strain evidence="3">HKST-UBA02</strain>
    </source>
</reference>
<dbReference type="Pfam" id="PF01541">
    <property type="entry name" value="GIY-YIG"/>
    <property type="match status" value="1"/>
</dbReference>
<dbReference type="PANTHER" id="PTHR34477:SF5">
    <property type="entry name" value="BSL5627 PROTEIN"/>
    <property type="match status" value="1"/>
</dbReference>
<comment type="similarity">
    <text evidence="1">Belongs to the UPF0213 family.</text>
</comment>
<protein>
    <submittedName>
        <fullName evidence="3">GIY-YIG nuclease family protein</fullName>
    </submittedName>
</protein>
<dbReference type="InterPro" id="IPR000305">
    <property type="entry name" value="GIY-YIG_endonuc"/>
</dbReference>
<dbReference type="Gene3D" id="3.40.1440.10">
    <property type="entry name" value="GIY-YIG endonuclease"/>
    <property type="match status" value="1"/>
</dbReference>
<proteinExistence type="inferred from homology"/>
<dbReference type="InterPro" id="IPR050190">
    <property type="entry name" value="UPF0213_domain"/>
</dbReference>
<dbReference type="InterPro" id="IPR035901">
    <property type="entry name" value="GIY-YIG_endonuc_sf"/>
</dbReference>
<dbReference type="PROSITE" id="PS50164">
    <property type="entry name" value="GIY_YIG"/>
    <property type="match status" value="1"/>
</dbReference>
<dbReference type="PANTHER" id="PTHR34477">
    <property type="entry name" value="UPF0213 PROTEIN YHBQ"/>
    <property type="match status" value="1"/>
</dbReference>
<organism evidence="3 4">
    <name type="scientific">candidate division WWE3 bacterium</name>
    <dbReference type="NCBI Taxonomy" id="2053526"/>
    <lineage>
        <taxon>Bacteria</taxon>
        <taxon>Katanobacteria</taxon>
    </lineage>
</organism>
<evidence type="ECO:0000259" key="2">
    <source>
        <dbReference type="PROSITE" id="PS50164"/>
    </source>
</evidence>
<dbReference type="SUPFAM" id="SSF82771">
    <property type="entry name" value="GIY-YIG endonuclease"/>
    <property type="match status" value="1"/>
</dbReference>
<dbReference type="EMBL" id="JAGQKY010000171">
    <property type="protein sequence ID" value="MCA9397859.1"/>
    <property type="molecule type" value="Genomic_DNA"/>
</dbReference>
<evidence type="ECO:0000313" key="3">
    <source>
        <dbReference type="EMBL" id="MCA9397859.1"/>
    </source>
</evidence>
<accession>A0A955LX95</accession>
<dbReference type="AlphaFoldDB" id="A0A955LX95"/>
<dbReference type="Proteomes" id="UP000699691">
    <property type="component" value="Unassembled WGS sequence"/>
</dbReference>
<feature type="non-terminal residue" evidence="3">
    <location>
        <position position="76"/>
    </location>
</feature>